<evidence type="ECO:0000313" key="1">
    <source>
        <dbReference type="EMBL" id="GAI66318.1"/>
    </source>
</evidence>
<reference evidence="1" key="1">
    <citation type="journal article" date="2014" name="Front. Microbiol.">
        <title>High frequency of phylogenetically diverse reductive dehalogenase-homologous genes in deep subseafloor sedimentary metagenomes.</title>
        <authorList>
            <person name="Kawai M."/>
            <person name="Futagami T."/>
            <person name="Toyoda A."/>
            <person name="Takaki Y."/>
            <person name="Nishi S."/>
            <person name="Hori S."/>
            <person name="Arai W."/>
            <person name="Tsubouchi T."/>
            <person name="Morono Y."/>
            <person name="Uchiyama I."/>
            <person name="Ito T."/>
            <person name="Fujiyama A."/>
            <person name="Inagaki F."/>
            <person name="Takami H."/>
        </authorList>
    </citation>
    <scope>NUCLEOTIDE SEQUENCE</scope>
    <source>
        <strain evidence="1">Expedition CK06-06</strain>
    </source>
</reference>
<comment type="caution">
    <text evidence="1">The sequence shown here is derived from an EMBL/GenBank/DDBJ whole genome shotgun (WGS) entry which is preliminary data.</text>
</comment>
<dbReference type="AlphaFoldDB" id="X1QDL6"/>
<gene>
    <name evidence="1" type="ORF">S12H4_05886</name>
</gene>
<sequence>KNSLLIEARTDILLVAGKFMQISSLYGEI</sequence>
<proteinExistence type="predicted"/>
<accession>X1QDL6</accession>
<feature type="non-terminal residue" evidence="1">
    <location>
        <position position="1"/>
    </location>
</feature>
<protein>
    <submittedName>
        <fullName evidence="1">Uncharacterized protein</fullName>
    </submittedName>
</protein>
<organism evidence="1">
    <name type="scientific">marine sediment metagenome</name>
    <dbReference type="NCBI Taxonomy" id="412755"/>
    <lineage>
        <taxon>unclassified sequences</taxon>
        <taxon>metagenomes</taxon>
        <taxon>ecological metagenomes</taxon>
    </lineage>
</organism>
<name>X1QDL6_9ZZZZ</name>
<dbReference type="EMBL" id="BARW01002002">
    <property type="protein sequence ID" value="GAI66318.1"/>
    <property type="molecule type" value="Genomic_DNA"/>
</dbReference>